<accession>A0A923LMV8</accession>
<evidence type="ECO:0000256" key="13">
    <source>
        <dbReference type="ARBA" id="ARBA00023268"/>
    </source>
</evidence>
<evidence type="ECO:0000256" key="6">
    <source>
        <dbReference type="ARBA" id="ARBA00022741"/>
    </source>
</evidence>
<feature type="domain" description="YjeF N-terminal" evidence="21">
    <location>
        <begin position="10"/>
        <end position="214"/>
    </location>
</feature>
<keyword evidence="12 17" id="KW-0456">Lyase</keyword>
<feature type="binding site" evidence="18">
    <location>
        <begin position="128"/>
        <end position="134"/>
    </location>
    <ligand>
        <name>(6S)-NADPHX</name>
        <dbReference type="ChEBI" id="CHEBI:64076"/>
    </ligand>
</feature>
<feature type="binding site" evidence="18">
    <location>
        <position position="160"/>
    </location>
    <ligand>
        <name>K(+)</name>
        <dbReference type="ChEBI" id="CHEBI:29103"/>
    </ligand>
</feature>
<comment type="catalytic activity">
    <reaction evidence="15 17 19">
        <text>(6S)-NADHX + ADP = AMP + phosphate + NADH + H(+)</text>
        <dbReference type="Rhea" id="RHEA:32223"/>
        <dbReference type="ChEBI" id="CHEBI:15378"/>
        <dbReference type="ChEBI" id="CHEBI:43474"/>
        <dbReference type="ChEBI" id="CHEBI:57945"/>
        <dbReference type="ChEBI" id="CHEBI:64074"/>
        <dbReference type="ChEBI" id="CHEBI:456215"/>
        <dbReference type="ChEBI" id="CHEBI:456216"/>
        <dbReference type="EC" id="4.2.1.136"/>
    </reaction>
</comment>
<dbReference type="GO" id="GO:0052856">
    <property type="term" value="F:NAD(P)HX epimerase activity"/>
    <property type="evidence" value="ECO:0007669"/>
    <property type="project" value="UniProtKB-UniRule"/>
</dbReference>
<evidence type="ECO:0000256" key="16">
    <source>
        <dbReference type="ARBA" id="ARBA00049209"/>
    </source>
</evidence>
<evidence type="ECO:0000256" key="3">
    <source>
        <dbReference type="ARBA" id="ARBA00006001"/>
    </source>
</evidence>
<dbReference type="PROSITE" id="PS51383">
    <property type="entry name" value="YJEF_C_3"/>
    <property type="match status" value="1"/>
</dbReference>
<dbReference type="EMBL" id="JACOPH010000003">
    <property type="protein sequence ID" value="MBC5713819.1"/>
    <property type="molecule type" value="Genomic_DNA"/>
</dbReference>
<comment type="catalytic activity">
    <reaction evidence="1 18 19">
        <text>(6R)-NADHX = (6S)-NADHX</text>
        <dbReference type="Rhea" id="RHEA:32215"/>
        <dbReference type="ChEBI" id="CHEBI:64074"/>
        <dbReference type="ChEBI" id="CHEBI:64075"/>
        <dbReference type="EC" id="5.1.99.6"/>
    </reaction>
</comment>
<keyword evidence="7 17" id="KW-0067">ATP-binding</keyword>
<dbReference type="RefSeq" id="WP_186866637.1">
    <property type="nucleotide sequence ID" value="NZ_JACOPH010000003.1"/>
</dbReference>
<evidence type="ECO:0000256" key="4">
    <source>
        <dbReference type="ARBA" id="ARBA00009524"/>
    </source>
</evidence>
<dbReference type="HAMAP" id="MF_01965">
    <property type="entry name" value="NADHX_dehydratase"/>
    <property type="match status" value="1"/>
</dbReference>
<dbReference type="NCBIfam" id="TIGR00197">
    <property type="entry name" value="yjeF_nterm"/>
    <property type="match status" value="1"/>
</dbReference>
<dbReference type="GO" id="GO:0046872">
    <property type="term" value="F:metal ion binding"/>
    <property type="evidence" value="ECO:0007669"/>
    <property type="project" value="UniProtKB-UniRule"/>
</dbReference>
<comment type="similarity">
    <text evidence="18">Belongs to the NnrE/AIBP family.</text>
</comment>
<comment type="similarity">
    <text evidence="17">Belongs to the NnrD/CARKD family.</text>
</comment>
<dbReference type="InterPro" id="IPR036652">
    <property type="entry name" value="YjeF_N_dom_sf"/>
</dbReference>
<evidence type="ECO:0000313" key="22">
    <source>
        <dbReference type="EMBL" id="MBC5713819.1"/>
    </source>
</evidence>
<comment type="function">
    <text evidence="14 19">Bifunctional enzyme that catalyzes the epimerization of the S- and R-forms of NAD(P)HX and the dehydration of the S-form of NAD(P)HX at the expense of ADP, which is converted to AMP. This allows the repair of both epimers of NAD(P)HX, a damaged form of NAD(P)H that is a result of enzymatic or heat-dependent hydration.</text>
</comment>
<name>A0A923LMV8_9FIRM</name>
<evidence type="ECO:0000256" key="8">
    <source>
        <dbReference type="ARBA" id="ARBA00022857"/>
    </source>
</evidence>
<evidence type="ECO:0000256" key="14">
    <source>
        <dbReference type="ARBA" id="ARBA00025153"/>
    </source>
</evidence>
<feature type="binding site" evidence="18">
    <location>
        <position position="62"/>
    </location>
    <ligand>
        <name>K(+)</name>
        <dbReference type="ChEBI" id="CHEBI:29103"/>
    </ligand>
</feature>
<evidence type="ECO:0000256" key="7">
    <source>
        <dbReference type="ARBA" id="ARBA00022840"/>
    </source>
</evidence>
<dbReference type="HAMAP" id="MF_01966">
    <property type="entry name" value="NADHX_epimerase"/>
    <property type="match status" value="1"/>
</dbReference>
<dbReference type="Gene3D" id="3.40.50.10260">
    <property type="entry name" value="YjeF N-terminal domain"/>
    <property type="match status" value="1"/>
</dbReference>
<keyword evidence="6 17" id="KW-0547">Nucleotide-binding</keyword>
<keyword evidence="10 17" id="KW-0520">NAD</keyword>
<feature type="binding site" evidence="17">
    <location>
        <position position="445"/>
    </location>
    <ligand>
        <name>AMP</name>
        <dbReference type="ChEBI" id="CHEBI:456215"/>
    </ligand>
</feature>
<comment type="catalytic activity">
    <reaction evidence="16 17 19">
        <text>(6S)-NADPHX + ADP = AMP + phosphate + NADPH + H(+)</text>
        <dbReference type="Rhea" id="RHEA:32235"/>
        <dbReference type="ChEBI" id="CHEBI:15378"/>
        <dbReference type="ChEBI" id="CHEBI:43474"/>
        <dbReference type="ChEBI" id="CHEBI:57783"/>
        <dbReference type="ChEBI" id="CHEBI:64076"/>
        <dbReference type="ChEBI" id="CHEBI:456215"/>
        <dbReference type="ChEBI" id="CHEBI:456216"/>
        <dbReference type="EC" id="4.2.1.136"/>
    </reaction>
</comment>
<dbReference type="Pfam" id="PF01256">
    <property type="entry name" value="Carb_kinase"/>
    <property type="match status" value="1"/>
</dbReference>
<protein>
    <recommendedName>
        <fullName evidence="19">Bifunctional NAD(P)H-hydrate repair enzyme</fullName>
    </recommendedName>
    <alternativeName>
        <fullName evidence="19">Nicotinamide nucleotide repair protein</fullName>
    </alternativeName>
    <domain>
        <recommendedName>
            <fullName evidence="19">ADP-dependent (S)-NAD(P)H-hydrate dehydratase</fullName>
            <ecNumber evidence="19">4.2.1.136</ecNumber>
        </recommendedName>
        <alternativeName>
            <fullName evidence="19">ADP-dependent NAD(P)HX dehydratase</fullName>
        </alternativeName>
    </domain>
    <domain>
        <recommendedName>
            <fullName evidence="19">NAD(P)H-hydrate epimerase</fullName>
            <ecNumber evidence="19">5.1.99.6</ecNumber>
        </recommendedName>
    </domain>
</protein>
<feature type="binding site" evidence="17">
    <location>
        <position position="328"/>
    </location>
    <ligand>
        <name>(6S)-NADPHX</name>
        <dbReference type="ChEBI" id="CHEBI:64076"/>
    </ligand>
</feature>
<dbReference type="PROSITE" id="PS51385">
    <property type="entry name" value="YJEF_N"/>
    <property type="match status" value="1"/>
</dbReference>
<comment type="subunit">
    <text evidence="17">Homotetramer.</text>
</comment>
<comment type="cofactor">
    <cofactor evidence="17">
        <name>Mg(2+)</name>
        <dbReference type="ChEBI" id="CHEBI:18420"/>
    </cofactor>
</comment>
<dbReference type="Pfam" id="PF03853">
    <property type="entry name" value="YjeF_N"/>
    <property type="match status" value="1"/>
</dbReference>
<keyword evidence="8 17" id="KW-0521">NADP</keyword>
<sequence length="516" mass="55628">MQYLVNSQEMKQYDKNTIEYYKIPSAVLMERAALAVSDEIKKQFKDPSQTNTILSICGCGNNGGDGLAVARLLYLAGYRVEVLLPMGTEKMTAETRAQYETIRQYQIPEITELPESSSYAVIIDALFGIGLSREIGGNLYKLVEKLNQIPAYRIAVDIASGISADTGAIQGITFDADTTVTFGFAKYGQLFYPGAEYTGRLIVADIGIDTYSFLAQKPFGFYLKPEDIHAMLPERHAYSNKGSYGKVLIVAGSKDMAGAAYFSAKAAYYSGCGLVRILTAKENRQILLTKLPEAIITTYDADTDDMTECIAQLDDCMNWADSVLIGPGLGTSPNAKILVAKVLSYAGKKIVFDADALNILSKNLTLLKESKADKIITPHLGEMSRLTGRPVTQIQQNLSETAAAFAIEYQTICVLKDARTVICAPDKTIYLNTTGNHGMATGGSGDVLAGLTAGFFAKSENAMQTAALSCYLHGAAGDAAALQKGMYSMTASDILEMLPVVIQAADGGIVKDEKIQ</sequence>
<feature type="binding site" evidence="18">
    <location>
        <begin position="61"/>
        <end position="65"/>
    </location>
    <ligand>
        <name>(6S)-NADPHX</name>
        <dbReference type="ChEBI" id="CHEBI:64076"/>
    </ligand>
</feature>
<keyword evidence="13" id="KW-0511">Multifunctional enzyme</keyword>
<dbReference type="GO" id="GO:0046496">
    <property type="term" value="P:nicotinamide nucleotide metabolic process"/>
    <property type="evidence" value="ECO:0007669"/>
    <property type="project" value="UniProtKB-UniRule"/>
</dbReference>
<evidence type="ECO:0000259" key="21">
    <source>
        <dbReference type="PROSITE" id="PS51385"/>
    </source>
</evidence>
<evidence type="ECO:0000256" key="10">
    <source>
        <dbReference type="ARBA" id="ARBA00023027"/>
    </source>
</evidence>
<evidence type="ECO:0000256" key="2">
    <source>
        <dbReference type="ARBA" id="ARBA00000909"/>
    </source>
</evidence>
<evidence type="ECO:0000256" key="17">
    <source>
        <dbReference type="HAMAP-Rule" id="MF_01965"/>
    </source>
</evidence>
<feature type="binding site" evidence="17">
    <location>
        <begin position="416"/>
        <end position="420"/>
    </location>
    <ligand>
        <name>AMP</name>
        <dbReference type="ChEBI" id="CHEBI:456215"/>
    </ligand>
</feature>
<evidence type="ECO:0000313" key="23">
    <source>
        <dbReference type="Proteomes" id="UP000606720"/>
    </source>
</evidence>
<comment type="function">
    <text evidence="17">Catalyzes the dehydration of the S-form of NAD(P)HX at the expense of ADP, which is converted to AMP. Together with NAD(P)HX epimerase, which catalyzes the epimerization of the S- and R-forms, the enzyme allows the repair of both epimers of NAD(P)HX, a damaged form of NAD(P)H that is a result of enzymatic or heat-dependent hydration.</text>
</comment>
<feature type="binding site" evidence="18">
    <location>
        <position position="157"/>
    </location>
    <ligand>
        <name>(6S)-NADPHX</name>
        <dbReference type="ChEBI" id="CHEBI:64076"/>
    </ligand>
</feature>
<dbReference type="AlphaFoldDB" id="A0A923LMV8"/>
<dbReference type="EC" id="4.2.1.136" evidence="19"/>
<evidence type="ECO:0000256" key="1">
    <source>
        <dbReference type="ARBA" id="ARBA00000013"/>
    </source>
</evidence>
<organism evidence="22 23">
    <name type="scientific">Roseburia zhanii</name>
    <dbReference type="NCBI Taxonomy" id="2763064"/>
    <lineage>
        <taxon>Bacteria</taxon>
        <taxon>Bacillati</taxon>
        <taxon>Bacillota</taxon>
        <taxon>Clostridia</taxon>
        <taxon>Lachnospirales</taxon>
        <taxon>Lachnospiraceae</taxon>
        <taxon>Roseburia</taxon>
    </lineage>
</organism>
<evidence type="ECO:0000256" key="12">
    <source>
        <dbReference type="ARBA" id="ARBA00023239"/>
    </source>
</evidence>
<comment type="similarity">
    <text evidence="3 19">In the N-terminal section; belongs to the NnrE/AIBP family.</text>
</comment>
<comment type="cofactor">
    <cofactor evidence="18 19">
        <name>K(+)</name>
        <dbReference type="ChEBI" id="CHEBI:29103"/>
    </cofactor>
    <text evidence="18 19">Binds 1 potassium ion per subunit.</text>
</comment>
<dbReference type="GO" id="GO:0110051">
    <property type="term" value="P:metabolite repair"/>
    <property type="evidence" value="ECO:0007669"/>
    <property type="project" value="TreeGrafter"/>
</dbReference>
<evidence type="ECO:0000256" key="15">
    <source>
        <dbReference type="ARBA" id="ARBA00048238"/>
    </source>
</evidence>
<dbReference type="GO" id="GO:0052855">
    <property type="term" value="F:ADP-dependent NAD(P)H-hydrate dehydratase activity"/>
    <property type="evidence" value="ECO:0007669"/>
    <property type="project" value="UniProtKB-UniRule"/>
</dbReference>
<comment type="catalytic activity">
    <reaction evidence="2 18 19">
        <text>(6R)-NADPHX = (6S)-NADPHX</text>
        <dbReference type="Rhea" id="RHEA:32227"/>
        <dbReference type="ChEBI" id="CHEBI:64076"/>
        <dbReference type="ChEBI" id="CHEBI:64077"/>
        <dbReference type="EC" id="5.1.99.6"/>
    </reaction>
</comment>
<dbReference type="InterPro" id="IPR029056">
    <property type="entry name" value="Ribokinase-like"/>
</dbReference>
<dbReference type="NCBIfam" id="TIGR00196">
    <property type="entry name" value="yjeF_cterm"/>
    <property type="match status" value="1"/>
</dbReference>
<gene>
    <name evidence="17" type="primary">nnrD</name>
    <name evidence="18" type="synonym">nnrE</name>
    <name evidence="22" type="ORF">H8S17_06245</name>
</gene>
<dbReference type="CDD" id="cd01171">
    <property type="entry name" value="YXKO-related"/>
    <property type="match status" value="1"/>
</dbReference>
<evidence type="ECO:0000256" key="19">
    <source>
        <dbReference type="PIRNR" id="PIRNR017184"/>
    </source>
</evidence>
<dbReference type="PANTHER" id="PTHR12592">
    <property type="entry name" value="ATP-DEPENDENT (S)-NAD(P)H-HYDRATE DEHYDRATASE FAMILY MEMBER"/>
    <property type="match status" value="1"/>
</dbReference>
<feature type="binding site" evidence="17">
    <location>
        <position position="259"/>
    </location>
    <ligand>
        <name>(6S)-NADPHX</name>
        <dbReference type="ChEBI" id="CHEBI:64076"/>
    </ligand>
</feature>
<dbReference type="InterPro" id="IPR000631">
    <property type="entry name" value="CARKD"/>
</dbReference>
<keyword evidence="11 18" id="KW-0413">Isomerase</keyword>
<feature type="domain" description="YjeF C-terminal" evidence="20">
    <location>
        <begin position="224"/>
        <end position="505"/>
    </location>
</feature>
<dbReference type="Proteomes" id="UP000606720">
    <property type="component" value="Unassembled WGS sequence"/>
</dbReference>
<dbReference type="SUPFAM" id="SSF64153">
    <property type="entry name" value="YjeF N-terminal domain-like"/>
    <property type="match status" value="1"/>
</dbReference>
<feature type="binding site" evidence="17">
    <location>
        <position position="446"/>
    </location>
    <ligand>
        <name>(6S)-NADPHX</name>
        <dbReference type="ChEBI" id="CHEBI:64076"/>
    </ligand>
</feature>
<feature type="binding site" evidence="17">
    <location>
        <position position="379"/>
    </location>
    <ligand>
        <name>(6S)-NADPHX</name>
        <dbReference type="ChEBI" id="CHEBI:64076"/>
    </ligand>
</feature>
<dbReference type="PANTHER" id="PTHR12592:SF0">
    <property type="entry name" value="ATP-DEPENDENT (S)-NAD(P)H-HYDRATE DEHYDRATASE"/>
    <property type="match status" value="1"/>
</dbReference>
<feature type="binding site" evidence="18">
    <location>
        <position position="124"/>
    </location>
    <ligand>
        <name>K(+)</name>
        <dbReference type="ChEBI" id="CHEBI:29103"/>
    </ligand>
</feature>
<evidence type="ECO:0000256" key="18">
    <source>
        <dbReference type="HAMAP-Rule" id="MF_01966"/>
    </source>
</evidence>
<evidence type="ECO:0000256" key="9">
    <source>
        <dbReference type="ARBA" id="ARBA00022958"/>
    </source>
</evidence>
<comment type="function">
    <text evidence="18">Catalyzes the epimerization of the S- and R-forms of NAD(P)HX, a damaged form of NAD(P)H that is a result of enzymatic or heat-dependent hydration. This is a prerequisite for the S-specific NAD(P)H-hydrate dehydratase to allow the repair of both epimers of NAD(P)HX.</text>
</comment>
<dbReference type="EC" id="5.1.99.6" evidence="19"/>
<comment type="similarity">
    <text evidence="4 19">In the C-terminal section; belongs to the NnrD/CARKD family.</text>
</comment>
<dbReference type="PIRSF" id="PIRSF017184">
    <property type="entry name" value="Nnr"/>
    <property type="match status" value="1"/>
</dbReference>
<dbReference type="SUPFAM" id="SSF53613">
    <property type="entry name" value="Ribokinase-like"/>
    <property type="match status" value="1"/>
</dbReference>
<keyword evidence="5 18" id="KW-0479">Metal-binding</keyword>
<proteinExistence type="inferred from homology"/>
<dbReference type="InterPro" id="IPR004443">
    <property type="entry name" value="YjeF_N_dom"/>
</dbReference>
<dbReference type="InterPro" id="IPR030677">
    <property type="entry name" value="Nnr"/>
</dbReference>
<keyword evidence="23" id="KW-1185">Reference proteome</keyword>
<keyword evidence="9 18" id="KW-0630">Potassium</keyword>
<dbReference type="GO" id="GO:0005524">
    <property type="term" value="F:ATP binding"/>
    <property type="evidence" value="ECO:0007669"/>
    <property type="project" value="UniProtKB-UniRule"/>
</dbReference>
<comment type="caution">
    <text evidence="18">Lacks conserved residue(s) required for the propagation of feature annotation.</text>
</comment>
<evidence type="ECO:0000256" key="11">
    <source>
        <dbReference type="ARBA" id="ARBA00023235"/>
    </source>
</evidence>
<evidence type="ECO:0000256" key="5">
    <source>
        <dbReference type="ARBA" id="ARBA00022723"/>
    </source>
</evidence>
<evidence type="ECO:0000259" key="20">
    <source>
        <dbReference type="PROSITE" id="PS51383"/>
    </source>
</evidence>
<comment type="caution">
    <text evidence="22">The sequence shown here is derived from an EMBL/GenBank/DDBJ whole genome shotgun (WGS) entry which is preliminary data.</text>
</comment>
<reference evidence="22" key="1">
    <citation type="submission" date="2020-08" db="EMBL/GenBank/DDBJ databases">
        <title>Genome public.</title>
        <authorList>
            <person name="Liu C."/>
            <person name="Sun Q."/>
        </authorList>
    </citation>
    <scope>NUCLEOTIDE SEQUENCE</scope>
    <source>
        <strain evidence="22">BX1005</strain>
    </source>
</reference>
<dbReference type="Gene3D" id="3.40.1190.20">
    <property type="match status" value="1"/>
</dbReference>